<gene>
    <name evidence="9" type="ORF">GCM10010361_07930</name>
</gene>
<feature type="transmembrane region" description="Helical" evidence="8">
    <location>
        <begin position="292"/>
        <end position="310"/>
    </location>
</feature>
<accession>A0ABN0ZFY4</accession>
<dbReference type="InterPro" id="IPR015424">
    <property type="entry name" value="PyrdxlP-dep_Trfase"/>
</dbReference>
<dbReference type="InterPro" id="IPR002293">
    <property type="entry name" value="AA/rel_permease1"/>
</dbReference>
<feature type="transmembrane region" description="Helical" evidence="8">
    <location>
        <begin position="614"/>
        <end position="635"/>
    </location>
</feature>
<dbReference type="InterPro" id="IPR050367">
    <property type="entry name" value="APC_superfamily"/>
</dbReference>
<keyword evidence="6 8" id="KW-0472">Membrane</keyword>
<comment type="caution">
    <text evidence="9">The sequence shown here is derived from an EMBL/GenBank/DDBJ whole genome shotgun (WGS) entry which is preliminary data.</text>
</comment>
<evidence type="ECO:0000256" key="3">
    <source>
        <dbReference type="ARBA" id="ARBA00022475"/>
    </source>
</evidence>
<dbReference type="InterPro" id="IPR015422">
    <property type="entry name" value="PyrdxlP-dep_Trfase_small"/>
</dbReference>
<reference evidence="9 10" key="1">
    <citation type="journal article" date="2019" name="Int. J. Syst. Evol. Microbiol.">
        <title>The Global Catalogue of Microorganisms (GCM) 10K type strain sequencing project: providing services to taxonomists for standard genome sequencing and annotation.</title>
        <authorList>
            <consortium name="The Broad Institute Genomics Platform"/>
            <consortium name="The Broad Institute Genome Sequencing Center for Infectious Disease"/>
            <person name="Wu L."/>
            <person name="Ma J."/>
        </authorList>
    </citation>
    <scope>NUCLEOTIDE SEQUENCE [LARGE SCALE GENOMIC DNA]</scope>
    <source>
        <strain evidence="9 10">JCM 4805</strain>
    </source>
</reference>
<feature type="compositionally biased region" description="Low complexity" evidence="7">
    <location>
        <begin position="146"/>
        <end position="156"/>
    </location>
</feature>
<dbReference type="Pfam" id="PF00202">
    <property type="entry name" value="Aminotran_3"/>
    <property type="match status" value="1"/>
</dbReference>
<feature type="transmembrane region" description="Helical" evidence="8">
    <location>
        <begin position="524"/>
        <end position="549"/>
    </location>
</feature>
<keyword evidence="3" id="KW-1003">Cell membrane</keyword>
<feature type="transmembrane region" description="Helical" evidence="8">
    <location>
        <begin position="445"/>
        <end position="467"/>
    </location>
</feature>
<dbReference type="Gene3D" id="1.20.1740.10">
    <property type="entry name" value="Amino acid/polyamine transporter I"/>
    <property type="match status" value="1"/>
</dbReference>
<feature type="transmembrane region" description="Helical" evidence="8">
    <location>
        <begin position="394"/>
        <end position="416"/>
    </location>
</feature>
<evidence type="ECO:0000256" key="6">
    <source>
        <dbReference type="ARBA" id="ARBA00023136"/>
    </source>
</evidence>
<evidence type="ECO:0000256" key="8">
    <source>
        <dbReference type="SAM" id="Phobius"/>
    </source>
</evidence>
<dbReference type="Gene3D" id="3.90.1150.10">
    <property type="entry name" value="Aspartate Aminotransferase, domain 1"/>
    <property type="match status" value="1"/>
</dbReference>
<keyword evidence="4 8" id="KW-0812">Transmembrane</keyword>
<keyword evidence="10" id="KW-1185">Reference proteome</keyword>
<evidence type="ECO:0000313" key="9">
    <source>
        <dbReference type="EMBL" id="GAA0446406.1"/>
    </source>
</evidence>
<evidence type="ECO:0000256" key="5">
    <source>
        <dbReference type="ARBA" id="ARBA00022989"/>
    </source>
</evidence>
<proteinExistence type="predicted"/>
<organism evidence="9 10">
    <name type="scientific">Streptomyces olivaceiscleroticus</name>
    <dbReference type="NCBI Taxonomy" id="68245"/>
    <lineage>
        <taxon>Bacteria</taxon>
        <taxon>Bacillati</taxon>
        <taxon>Actinomycetota</taxon>
        <taxon>Actinomycetes</taxon>
        <taxon>Kitasatosporales</taxon>
        <taxon>Streptomycetaceae</taxon>
        <taxon>Streptomyces</taxon>
    </lineage>
</organism>
<evidence type="ECO:0000313" key="10">
    <source>
        <dbReference type="Proteomes" id="UP001500909"/>
    </source>
</evidence>
<evidence type="ECO:0000256" key="1">
    <source>
        <dbReference type="ARBA" id="ARBA00004651"/>
    </source>
</evidence>
<dbReference type="EMBL" id="BAAABY010000007">
    <property type="protein sequence ID" value="GAA0446406.1"/>
    <property type="molecule type" value="Genomic_DNA"/>
</dbReference>
<feature type="transmembrane region" description="Helical" evidence="8">
    <location>
        <begin position="322"/>
        <end position="340"/>
    </location>
</feature>
<evidence type="ECO:0000256" key="7">
    <source>
        <dbReference type="SAM" id="MobiDB-lite"/>
    </source>
</evidence>
<dbReference type="PANTHER" id="PTHR42770">
    <property type="entry name" value="AMINO ACID TRANSPORTER-RELATED"/>
    <property type="match status" value="1"/>
</dbReference>
<sequence>MALTNLDIIEREGLLGRAVQVGGALHAELRSRLGDLPVVGEVRSVGMMLAVELVADKETRAPLPVRPERMPHDVIRRETGVIVRDSAHSVVLSPPLVMTEAEAKETVTAMRSVLARTLPTGEIRDRSARPRPRSSVHHRPRLEGHTAVSVPPTGTAPVPPPPPPPPETVPRLHRSLRRFDIMAMGVAAVISFDVLGQIAAGGGEAVTWIAVIAVGFLLPYALVFAETGAAFPQEGGPYVWVKLAFGRTAAALTTLFYWVTNPVWLGGSLVFIAAESWDGFVFPLGSGTVADYTFKLLFIWAAILTAIVSLRRGKWITTAGAAAKVLALAVFSGTAVAYGVEHGFRGLDHASFAPTTVGFLGLVPVLLFAYVGFEAPNAAGDEMHDPQRDVPVSIGISGLIATCCYLLPVLAILSAAPAGQVTGIGGFMDAARLVFAVYGDWSGPLLTTAAVLFVFALLTQGSAWMIVSDRVQAMTAADGGFFSRGLGAFHPRLGTPVRMNLLSGITATLFMVAAMHLASGHAAAVFGVVLTVAITTLLLSYLAMVPALIRLRLRHAGVPRPYEVPFGTRGFVVCASLVYAWIVLGSWVALFPGTLEHLIGLRYDFADTWGVSRATFETFTLGTVALLLAVGALGLRCRRHTG</sequence>
<feature type="region of interest" description="Disordered" evidence="7">
    <location>
        <begin position="118"/>
        <end position="171"/>
    </location>
</feature>
<dbReference type="InterPro" id="IPR005814">
    <property type="entry name" value="Aminotrans_3"/>
</dbReference>
<dbReference type="PANTHER" id="PTHR42770:SF15">
    <property type="entry name" value="GLUTAMATE_GAMMA-AMINOBUTYRATE ANTIPORTER-RELATED"/>
    <property type="match status" value="1"/>
</dbReference>
<evidence type="ECO:0000256" key="4">
    <source>
        <dbReference type="ARBA" id="ARBA00022692"/>
    </source>
</evidence>
<dbReference type="Pfam" id="PF13520">
    <property type="entry name" value="AA_permease_2"/>
    <property type="match status" value="1"/>
</dbReference>
<name>A0ABN0ZFY4_9ACTN</name>
<feature type="transmembrane region" description="Helical" evidence="8">
    <location>
        <begin position="352"/>
        <end position="373"/>
    </location>
</feature>
<evidence type="ECO:0008006" key="11">
    <source>
        <dbReference type="Google" id="ProtNLM"/>
    </source>
</evidence>
<dbReference type="Proteomes" id="UP001500909">
    <property type="component" value="Unassembled WGS sequence"/>
</dbReference>
<feature type="transmembrane region" description="Helical" evidence="8">
    <location>
        <begin position="570"/>
        <end position="594"/>
    </location>
</feature>
<keyword evidence="5 8" id="KW-1133">Transmembrane helix</keyword>
<protein>
    <recommendedName>
        <fullName evidence="11">Amino acid permease</fullName>
    </recommendedName>
</protein>
<feature type="compositionally biased region" description="Basic residues" evidence="7">
    <location>
        <begin position="129"/>
        <end position="140"/>
    </location>
</feature>
<keyword evidence="2" id="KW-0813">Transport</keyword>
<feature type="compositionally biased region" description="Pro residues" evidence="7">
    <location>
        <begin position="157"/>
        <end position="168"/>
    </location>
</feature>
<dbReference type="RefSeq" id="WP_346093009.1">
    <property type="nucleotide sequence ID" value="NZ_BAAABY010000007.1"/>
</dbReference>
<dbReference type="SUPFAM" id="SSF53383">
    <property type="entry name" value="PLP-dependent transferases"/>
    <property type="match status" value="1"/>
</dbReference>
<feature type="transmembrane region" description="Helical" evidence="8">
    <location>
        <begin position="499"/>
        <end position="518"/>
    </location>
</feature>
<feature type="transmembrane region" description="Helical" evidence="8">
    <location>
        <begin position="205"/>
        <end position="225"/>
    </location>
</feature>
<feature type="transmembrane region" description="Helical" evidence="8">
    <location>
        <begin position="181"/>
        <end position="199"/>
    </location>
</feature>
<evidence type="ECO:0000256" key="2">
    <source>
        <dbReference type="ARBA" id="ARBA00022448"/>
    </source>
</evidence>
<comment type="subcellular location">
    <subcellularLocation>
        <location evidence="1">Cell membrane</location>
        <topology evidence="1">Multi-pass membrane protein</topology>
    </subcellularLocation>
</comment>